<name>A0A084JSB5_9FIRM</name>
<evidence type="ECO:0000313" key="3">
    <source>
        <dbReference type="Proteomes" id="UP000028525"/>
    </source>
</evidence>
<comment type="caution">
    <text evidence="2">The sequence shown here is derived from an EMBL/GenBank/DDBJ whole genome shotgun (WGS) entry which is preliminary data.</text>
</comment>
<keyword evidence="2" id="KW-0808">Transferase</keyword>
<sequence>MQFLIERAVPDDYLIVADVIQSVWQQIQQKDWFVADDSEYTCRTLKEGNGIGYKAFEKDSGALAGVFLAALPGNGEENLGRDIGLPEMELGKVAHMESIAILSEYRGNGLQHSMMKTAEEELRKQGYRYLMCTVHPENRYSKNNIIKQGYQVVLTKEKYGGYVRDILLKKLS</sequence>
<feature type="domain" description="N-acetyltransferase" evidence="1">
    <location>
        <begin position="3"/>
        <end position="172"/>
    </location>
</feature>
<dbReference type="InterPro" id="IPR000182">
    <property type="entry name" value="GNAT_dom"/>
</dbReference>
<keyword evidence="3" id="KW-1185">Reference proteome</keyword>
<dbReference type="OrthoDB" id="8750087at2"/>
<dbReference type="Proteomes" id="UP000028525">
    <property type="component" value="Unassembled WGS sequence"/>
</dbReference>
<reference evidence="2 3" key="1">
    <citation type="submission" date="2014-07" db="EMBL/GenBank/DDBJ databases">
        <title>Draft genome of Clostridium celerecrescens 152B isolated from sediments associated with methane hydrate from Krishna Godavari basin.</title>
        <authorList>
            <person name="Honkalas V.S."/>
            <person name="Dabir A.P."/>
            <person name="Arora P."/>
            <person name="Dhakephalkar P.K."/>
        </authorList>
    </citation>
    <scope>NUCLEOTIDE SEQUENCE [LARGE SCALE GENOMIC DNA]</scope>
    <source>
        <strain evidence="2 3">152B</strain>
    </source>
</reference>
<dbReference type="Gene3D" id="3.40.630.30">
    <property type="match status" value="1"/>
</dbReference>
<proteinExistence type="predicted"/>
<dbReference type="CDD" id="cd04301">
    <property type="entry name" value="NAT_SF"/>
    <property type="match status" value="1"/>
</dbReference>
<dbReference type="InterPro" id="IPR016181">
    <property type="entry name" value="Acyl_CoA_acyltransferase"/>
</dbReference>
<evidence type="ECO:0000313" key="2">
    <source>
        <dbReference type="EMBL" id="KEZ91849.1"/>
    </source>
</evidence>
<dbReference type="RefSeq" id="WP_038277282.1">
    <property type="nucleotide sequence ID" value="NZ_JPME01000002.1"/>
</dbReference>
<evidence type="ECO:0000259" key="1">
    <source>
        <dbReference type="PROSITE" id="PS51186"/>
    </source>
</evidence>
<protein>
    <submittedName>
        <fullName evidence="2">GCN5 family acetyltransferase</fullName>
    </submittedName>
</protein>
<dbReference type="GO" id="GO:0016747">
    <property type="term" value="F:acyltransferase activity, transferring groups other than amino-acyl groups"/>
    <property type="evidence" value="ECO:0007669"/>
    <property type="project" value="InterPro"/>
</dbReference>
<dbReference type="STRING" id="29354.IO98_01350"/>
<gene>
    <name evidence="2" type="ORF">IO98_01350</name>
</gene>
<dbReference type="PROSITE" id="PS51186">
    <property type="entry name" value="GNAT"/>
    <property type="match status" value="1"/>
</dbReference>
<dbReference type="AlphaFoldDB" id="A0A084JSB5"/>
<dbReference type="SUPFAM" id="SSF55729">
    <property type="entry name" value="Acyl-CoA N-acyltransferases (Nat)"/>
    <property type="match status" value="1"/>
</dbReference>
<accession>A0A084JSB5</accession>
<dbReference type="EMBL" id="JPME01000002">
    <property type="protein sequence ID" value="KEZ91849.1"/>
    <property type="molecule type" value="Genomic_DNA"/>
</dbReference>
<dbReference type="Pfam" id="PF00583">
    <property type="entry name" value="Acetyltransf_1"/>
    <property type="match status" value="1"/>
</dbReference>
<organism evidence="2 3">
    <name type="scientific">Lacrimispora celerecrescens</name>
    <dbReference type="NCBI Taxonomy" id="29354"/>
    <lineage>
        <taxon>Bacteria</taxon>
        <taxon>Bacillati</taxon>
        <taxon>Bacillota</taxon>
        <taxon>Clostridia</taxon>
        <taxon>Lachnospirales</taxon>
        <taxon>Lachnospiraceae</taxon>
        <taxon>Lacrimispora</taxon>
    </lineage>
</organism>